<dbReference type="GO" id="GO:0005096">
    <property type="term" value="F:GTPase activator activity"/>
    <property type="evidence" value="ECO:0007669"/>
    <property type="project" value="InterPro"/>
</dbReference>
<keyword evidence="1" id="KW-0472">Membrane</keyword>
<feature type="domain" description="Rab3GAP catalytic subunit conserved" evidence="2">
    <location>
        <begin position="37"/>
        <end position="84"/>
    </location>
</feature>
<keyword evidence="1" id="KW-1133">Transmembrane helix</keyword>
<dbReference type="PANTHER" id="PTHR21422">
    <property type="entry name" value="RAB3 GTPASE-ACTIVATING PROTEIN CATALYTIC SUBUNIT"/>
    <property type="match status" value="1"/>
</dbReference>
<evidence type="ECO:0000313" key="3">
    <source>
        <dbReference type="EMBL" id="BAT83828.1"/>
    </source>
</evidence>
<accession>A0A0S3RTC3</accession>
<evidence type="ECO:0000313" key="4">
    <source>
        <dbReference type="Proteomes" id="UP000291084"/>
    </source>
</evidence>
<dbReference type="Pfam" id="PF13890">
    <property type="entry name" value="Rab3-GTPase_cat"/>
    <property type="match status" value="1"/>
</dbReference>
<dbReference type="PANTHER" id="PTHR21422:SF10">
    <property type="entry name" value="RAB3 GTPASE-ACTIVATING PROTEIN CATALYTIC SUBUNIT"/>
    <property type="match status" value="1"/>
</dbReference>
<sequence length="123" mass="13489">MMMQASSDAKESSDYNAGAPASTVLYARLNSGELVLRLGANHPAGDMTLLETGEPVYSPVSQEGPLLTEDLIKETEEFVLRTRRSVGYLLFNFLPPIISNLNGFSVFLVYVYSVLIPVHCFVS</sequence>
<evidence type="ECO:0000256" key="1">
    <source>
        <dbReference type="SAM" id="Phobius"/>
    </source>
</evidence>
<organism evidence="3 4">
    <name type="scientific">Vigna angularis var. angularis</name>
    <dbReference type="NCBI Taxonomy" id="157739"/>
    <lineage>
        <taxon>Eukaryota</taxon>
        <taxon>Viridiplantae</taxon>
        <taxon>Streptophyta</taxon>
        <taxon>Embryophyta</taxon>
        <taxon>Tracheophyta</taxon>
        <taxon>Spermatophyta</taxon>
        <taxon>Magnoliopsida</taxon>
        <taxon>eudicotyledons</taxon>
        <taxon>Gunneridae</taxon>
        <taxon>Pentapetalae</taxon>
        <taxon>rosids</taxon>
        <taxon>fabids</taxon>
        <taxon>Fabales</taxon>
        <taxon>Fabaceae</taxon>
        <taxon>Papilionoideae</taxon>
        <taxon>50 kb inversion clade</taxon>
        <taxon>NPAAA clade</taxon>
        <taxon>indigoferoid/millettioid clade</taxon>
        <taxon>Phaseoleae</taxon>
        <taxon>Vigna</taxon>
    </lineage>
</organism>
<dbReference type="InterPro" id="IPR026147">
    <property type="entry name" value="Rab3GAP1_conserved"/>
</dbReference>
<dbReference type="InterPro" id="IPR045700">
    <property type="entry name" value="Rab3GAP1"/>
</dbReference>
<dbReference type="AlphaFoldDB" id="A0A0S3RTC3"/>
<evidence type="ECO:0000259" key="2">
    <source>
        <dbReference type="Pfam" id="PF13890"/>
    </source>
</evidence>
<name>A0A0S3RTC3_PHAAN</name>
<dbReference type="Proteomes" id="UP000291084">
    <property type="component" value="Chromosome 4"/>
</dbReference>
<gene>
    <name evidence="3" type="primary">Vigan.04G105500</name>
    <name evidence="3" type="ORF">VIGAN_04105500</name>
</gene>
<protein>
    <recommendedName>
        <fullName evidence="2">Rab3GAP catalytic subunit conserved domain-containing protein</fullName>
    </recommendedName>
</protein>
<feature type="transmembrane region" description="Helical" evidence="1">
    <location>
        <begin position="89"/>
        <end position="113"/>
    </location>
</feature>
<dbReference type="EMBL" id="AP015037">
    <property type="protein sequence ID" value="BAT83828.1"/>
    <property type="molecule type" value="Genomic_DNA"/>
</dbReference>
<keyword evidence="1" id="KW-0812">Transmembrane</keyword>
<reference evidence="3 4" key="1">
    <citation type="journal article" date="2015" name="Sci. Rep.">
        <title>The power of single molecule real-time sequencing technology in the de novo assembly of a eukaryotic genome.</title>
        <authorList>
            <person name="Sakai H."/>
            <person name="Naito K."/>
            <person name="Ogiso-Tanaka E."/>
            <person name="Takahashi Y."/>
            <person name="Iseki K."/>
            <person name="Muto C."/>
            <person name="Satou K."/>
            <person name="Teruya K."/>
            <person name="Shiroma A."/>
            <person name="Shimoji M."/>
            <person name="Hirano T."/>
            <person name="Itoh T."/>
            <person name="Kaga A."/>
            <person name="Tomooka N."/>
        </authorList>
    </citation>
    <scope>NUCLEOTIDE SEQUENCE [LARGE SCALE GENOMIC DNA]</scope>
    <source>
        <strain evidence="4">cv. Shumari</strain>
    </source>
</reference>
<proteinExistence type="predicted"/>
<keyword evidence="4" id="KW-1185">Reference proteome</keyword>